<keyword evidence="4" id="KW-0234">DNA repair</keyword>
<dbReference type="PANTHER" id="PTHR10870">
    <property type="entry name" value="CELL CYCLE CHECKPOINT PROTEIN RAD1"/>
    <property type="match status" value="1"/>
</dbReference>
<dbReference type="GeneID" id="70239376"/>
<dbReference type="Pfam" id="PF02144">
    <property type="entry name" value="Rad1"/>
    <property type="match status" value="1"/>
</dbReference>
<dbReference type="GO" id="GO:0030896">
    <property type="term" value="C:checkpoint clamp complex"/>
    <property type="evidence" value="ECO:0007669"/>
    <property type="project" value="TreeGrafter"/>
</dbReference>
<evidence type="ECO:0008006" key="9">
    <source>
        <dbReference type="Google" id="ProtNLM"/>
    </source>
</evidence>
<dbReference type="Gene3D" id="3.70.10.10">
    <property type="match status" value="1"/>
</dbReference>
<reference evidence="7" key="2">
    <citation type="submission" date="2021-01" db="EMBL/GenBank/DDBJ databases">
        <authorList>
            <person name="Schikora-Tamarit M.A."/>
        </authorList>
    </citation>
    <scope>NUCLEOTIDE SEQUENCE</scope>
    <source>
        <strain evidence="7">CBS6075</strain>
    </source>
</reference>
<comment type="caution">
    <text evidence="7">The sequence shown here is derived from an EMBL/GenBank/DDBJ whole genome shotgun (WGS) entry which is preliminary data.</text>
</comment>
<gene>
    <name evidence="7" type="ORF">OGAPHI_007412</name>
</gene>
<evidence type="ECO:0000256" key="6">
    <source>
        <dbReference type="SAM" id="MobiDB-lite"/>
    </source>
</evidence>
<evidence type="ECO:0000256" key="3">
    <source>
        <dbReference type="ARBA" id="ARBA00022763"/>
    </source>
</evidence>
<evidence type="ECO:0000256" key="4">
    <source>
        <dbReference type="ARBA" id="ARBA00023204"/>
    </source>
</evidence>
<feature type="compositionally biased region" description="Basic and acidic residues" evidence="6">
    <location>
        <begin position="452"/>
        <end position="463"/>
    </location>
</feature>
<sequence>MALETISFSASTSNIVAIHQLISSILPFGGSCLINITANGLGFSVVDNNICKVFLTLDKRIFSSFQFNPTWIKKERVLVSDDEGTTDDDADLDSVPDRARSISVNLDLKSLIETINIHIPGDKENIDLRTKCIMSYQGEGHPFVLTFEDDFIIERCELTTLFIDPSDFEADSTDSQSEPSLFQLDTSKTMLDLTLQSSIVYDALKDMKDLNTQELIIYCSNTEPESQKKLVLISKSEDDSIGYSKLLVPTRKPFLKELSLFKPEPTESHFQMVPCSTTISSFYNFAYFSKILKAIRLSKSIKIRKDLGGLTSVSLLVGSSSLNGSNLSSADGKNLFYGTGVEFTTLESTQVDDSGAFRNGYHNRFVEQLIREDENVKVIKIARNGQLTTIDDYFQSVNTQLSVPSSAGEPNELQITDELAQSVLGLGPAPAQEPKQTGPTKPSRSKKRKLEPRKNNKSDKADRLQTVGGAIEIPLFI</sequence>
<protein>
    <recommendedName>
        <fullName evidence="9">DNA damage checkpoint control protein RAD17</fullName>
    </recommendedName>
</protein>
<dbReference type="InterPro" id="IPR046938">
    <property type="entry name" value="DNA_clamp_sf"/>
</dbReference>
<accession>A0A9P8NVZ1</accession>
<keyword evidence="5" id="KW-0539">Nucleus</keyword>
<comment type="subcellular location">
    <subcellularLocation>
        <location evidence="1">Nucleus</location>
    </subcellularLocation>
</comment>
<name>A0A9P8NVZ1_9ASCO</name>
<dbReference type="GO" id="GO:0006281">
    <property type="term" value="P:DNA repair"/>
    <property type="evidence" value="ECO:0007669"/>
    <property type="project" value="UniProtKB-KW"/>
</dbReference>
<evidence type="ECO:0000313" key="7">
    <source>
        <dbReference type="EMBL" id="KAH3660207.1"/>
    </source>
</evidence>
<dbReference type="PRINTS" id="PR01245">
    <property type="entry name" value="RAD1REC1"/>
</dbReference>
<organism evidence="7 8">
    <name type="scientific">Ogataea philodendri</name>
    <dbReference type="NCBI Taxonomy" id="1378263"/>
    <lineage>
        <taxon>Eukaryota</taxon>
        <taxon>Fungi</taxon>
        <taxon>Dikarya</taxon>
        <taxon>Ascomycota</taxon>
        <taxon>Saccharomycotina</taxon>
        <taxon>Pichiomycetes</taxon>
        <taxon>Pichiales</taxon>
        <taxon>Pichiaceae</taxon>
        <taxon>Ogataea</taxon>
    </lineage>
</organism>
<dbReference type="GO" id="GO:0000077">
    <property type="term" value="P:DNA damage checkpoint signaling"/>
    <property type="evidence" value="ECO:0007669"/>
    <property type="project" value="InterPro"/>
</dbReference>
<dbReference type="PANTHER" id="PTHR10870:SF0">
    <property type="entry name" value="CELL CYCLE CHECKPOINT PROTEIN RAD1"/>
    <property type="match status" value="1"/>
</dbReference>
<dbReference type="EMBL" id="JAEUBE010000511">
    <property type="protein sequence ID" value="KAH3660207.1"/>
    <property type="molecule type" value="Genomic_DNA"/>
</dbReference>
<feature type="region of interest" description="Disordered" evidence="6">
    <location>
        <begin position="427"/>
        <end position="465"/>
    </location>
</feature>
<reference evidence="7" key="1">
    <citation type="journal article" date="2021" name="Open Biol.">
        <title>Shared evolutionary footprints suggest mitochondrial oxidative damage underlies multiple complex I losses in fungi.</title>
        <authorList>
            <person name="Schikora-Tamarit M.A."/>
            <person name="Marcet-Houben M."/>
            <person name="Nosek J."/>
            <person name="Gabaldon T."/>
        </authorList>
    </citation>
    <scope>NUCLEOTIDE SEQUENCE</scope>
    <source>
        <strain evidence="7">CBS6075</strain>
    </source>
</reference>
<dbReference type="AlphaFoldDB" id="A0A9P8NVZ1"/>
<dbReference type="SUPFAM" id="SSF55979">
    <property type="entry name" value="DNA clamp"/>
    <property type="match status" value="1"/>
</dbReference>
<keyword evidence="8" id="KW-1185">Reference proteome</keyword>
<dbReference type="RefSeq" id="XP_046057918.1">
    <property type="nucleotide sequence ID" value="XM_046208806.1"/>
</dbReference>
<comment type="similarity">
    <text evidence="2">Belongs to the rad1 family.</text>
</comment>
<evidence type="ECO:0000256" key="1">
    <source>
        <dbReference type="ARBA" id="ARBA00004123"/>
    </source>
</evidence>
<dbReference type="InterPro" id="IPR003021">
    <property type="entry name" value="Rad1_Rec1_Rad17"/>
</dbReference>
<evidence type="ECO:0000256" key="5">
    <source>
        <dbReference type="ARBA" id="ARBA00023242"/>
    </source>
</evidence>
<dbReference type="Proteomes" id="UP000769157">
    <property type="component" value="Unassembled WGS sequence"/>
</dbReference>
<evidence type="ECO:0000256" key="2">
    <source>
        <dbReference type="ARBA" id="ARBA00010991"/>
    </source>
</evidence>
<proteinExistence type="inferred from homology"/>
<dbReference type="OrthoDB" id="337581at2759"/>
<evidence type="ECO:0000313" key="8">
    <source>
        <dbReference type="Proteomes" id="UP000769157"/>
    </source>
</evidence>
<keyword evidence="3" id="KW-0227">DNA damage</keyword>